<dbReference type="RefSeq" id="WP_039776654.1">
    <property type="nucleotide sequence ID" value="NZ_JAAXOR010000007.1"/>
</dbReference>
<dbReference type="AlphaFoldDB" id="A0A231H8J2"/>
<gene>
    <name evidence="1" type="ORF">B7C42_02458</name>
</gene>
<evidence type="ECO:0000313" key="2">
    <source>
        <dbReference type="Proteomes" id="UP000215506"/>
    </source>
</evidence>
<keyword evidence="2" id="KW-1185">Reference proteome</keyword>
<organism evidence="1 2">
    <name type="scientific">Nocardia cerradoensis</name>
    <dbReference type="NCBI Taxonomy" id="85688"/>
    <lineage>
        <taxon>Bacteria</taxon>
        <taxon>Bacillati</taxon>
        <taxon>Actinomycetota</taxon>
        <taxon>Actinomycetes</taxon>
        <taxon>Mycobacteriales</taxon>
        <taxon>Nocardiaceae</taxon>
        <taxon>Nocardia</taxon>
    </lineage>
</organism>
<proteinExistence type="predicted"/>
<protein>
    <submittedName>
        <fullName evidence="1">Uncharacterized protein</fullName>
    </submittedName>
</protein>
<name>A0A231H8J2_9NOCA</name>
<dbReference type="Proteomes" id="UP000215506">
    <property type="component" value="Unassembled WGS sequence"/>
</dbReference>
<evidence type="ECO:0000313" key="1">
    <source>
        <dbReference type="EMBL" id="OXR45333.1"/>
    </source>
</evidence>
<sequence>MLLRFLGKGGSGTNDCPTLYATDQASYAIIGWVTDRPETVEIPHLLLGFLEPDTFVGTTLTDTGRGTFLVSGHPITDRETLDQMMIETDETAIEVPKAERTFYGATASRRSVA</sequence>
<reference evidence="1 2" key="1">
    <citation type="submission" date="2017-07" db="EMBL/GenBank/DDBJ databases">
        <title>First draft Genome Sequence of Nocardia cerradoensis isolated from human infection.</title>
        <authorList>
            <person name="Carrasco G."/>
        </authorList>
    </citation>
    <scope>NUCLEOTIDE SEQUENCE [LARGE SCALE GENOMIC DNA]</scope>
    <source>
        <strain evidence="1 2">CNM20130759</strain>
    </source>
</reference>
<accession>A0A231H8J2</accession>
<comment type="caution">
    <text evidence="1">The sequence shown here is derived from an EMBL/GenBank/DDBJ whole genome shotgun (WGS) entry which is preliminary data.</text>
</comment>
<dbReference type="EMBL" id="NGAF01000004">
    <property type="protein sequence ID" value="OXR45333.1"/>
    <property type="molecule type" value="Genomic_DNA"/>
</dbReference>